<evidence type="ECO:0000313" key="2">
    <source>
        <dbReference type="Proteomes" id="UP001165679"/>
    </source>
</evidence>
<gene>
    <name evidence="1" type="ORF">OL599_08355</name>
</gene>
<comment type="caution">
    <text evidence="1">The sequence shown here is derived from an EMBL/GenBank/DDBJ whole genome shotgun (WGS) entry which is preliminary data.</text>
</comment>
<sequence length="569" mass="63273">MTVLHAIATQLLSTSSMVAAMRGHPEFQSWADALVALAADARLRPLQPLLGEVARDALATATPLNRLDSAEARKIPYPAYLAASDVAEEALKRAPGAAFALSLVAMLGWASALGDGLLDQEGGMPHPGWVRIPHVCAHACLRIGALEAARKLVDVSYDTLMAAKYAHWDERLQAAMVEYRALMGRIERRYDADISGLADDLRAACQPGAPDFRAETGAILWSLGMVPESRVFRPGAATVPSPRLFRRIVEQSLACIPHDPLVQYVWLAMKDRPPFNIRDHASLFGRINLRYGQMLLDELGEQVPSEVYANTLIAWFRGTLGRGQVDAYLTAHALINEMFPGMIDWTVYLRWHGLAYFLAKQFGLLKAPHGSKEETAVWRRLTELATSIRENGNLHPEWPQMHARANLGLFHFIETHFAAAGGNAGHLHEAALVVEKMRSSALAYWLKIVPPDLSDSNASGMKPLLEKEQELLGYLRGAYFLMLYPMLPMHYRRYGMQLEEMLQEGDDAARRRRMDPDAGRAQYKELSQELATLHGEMQRLDPDYARKRLEPWAATAALARALGRHASPP</sequence>
<accession>A0AA41YLG0</accession>
<dbReference type="EMBL" id="JAPDNT010000004">
    <property type="protein sequence ID" value="MCW3474596.1"/>
    <property type="molecule type" value="Genomic_DNA"/>
</dbReference>
<dbReference type="AlphaFoldDB" id="A0AA41YLG0"/>
<protein>
    <submittedName>
        <fullName evidence="1">Uncharacterized protein</fullName>
    </submittedName>
</protein>
<organism evidence="1 2">
    <name type="scientific">Limobrevibacterium gyesilva</name>
    <dbReference type="NCBI Taxonomy" id="2991712"/>
    <lineage>
        <taxon>Bacteria</taxon>
        <taxon>Pseudomonadati</taxon>
        <taxon>Pseudomonadota</taxon>
        <taxon>Alphaproteobacteria</taxon>
        <taxon>Acetobacterales</taxon>
        <taxon>Acetobacteraceae</taxon>
        <taxon>Limobrevibacterium</taxon>
    </lineage>
</organism>
<reference evidence="1" key="2">
    <citation type="submission" date="2022-10" db="EMBL/GenBank/DDBJ databases">
        <authorList>
            <person name="Trinh H.N."/>
        </authorList>
    </citation>
    <scope>NUCLEOTIDE SEQUENCE</scope>
    <source>
        <strain evidence="1">RN2-1</strain>
    </source>
</reference>
<name>A0AA41YLG0_9PROT</name>
<keyword evidence="2" id="KW-1185">Reference proteome</keyword>
<evidence type="ECO:0000313" key="1">
    <source>
        <dbReference type="EMBL" id="MCW3474596.1"/>
    </source>
</evidence>
<dbReference type="RefSeq" id="WP_264713237.1">
    <property type="nucleotide sequence ID" value="NZ_JAPDNT010000004.1"/>
</dbReference>
<proteinExistence type="predicted"/>
<dbReference type="Proteomes" id="UP001165679">
    <property type="component" value="Unassembled WGS sequence"/>
</dbReference>
<reference evidence="1" key="1">
    <citation type="submission" date="2022-09" db="EMBL/GenBank/DDBJ databases">
        <title>Rhodovastum sp. nov. RN2-1 isolated from soil in Seongnam, South Korea.</title>
        <authorList>
            <person name="Le N.T."/>
        </authorList>
    </citation>
    <scope>NUCLEOTIDE SEQUENCE</scope>
    <source>
        <strain evidence="1">RN2-1</strain>
    </source>
</reference>